<evidence type="ECO:0000313" key="23">
    <source>
        <dbReference type="Proteomes" id="UP001443914"/>
    </source>
</evidence>
<dbReference type="Proteomes" id="UP001443914">
    <property type="component" value="Unassembled WGS sequence"/>
</dbReference>
<evidence type="ECO:0000256" key="17">
    <source>
        <dbReference type="PROSITE-ProRule" id="PRU10141"/>
    </source>
</evidence>
<evidence type="ECO:0008006" key="24">
    <source>
        <dbReference type="Google" id="ProtNLM"/>
    </source>
</evidence>
<dbReference type="InterPro" id="IPR002902">
    <property type="entry name" value="GNK2"/>
</dbReference>
<evidence type="ECO:0000256" key="7">
    <source>
        <dbReference type="ARBA" id="ARBA00022692"/>
    </source>
</evidence>
<keyword evidence="6" id="KW-0808">Transferase</keyword>
<dbReference type="PROSITE" id="PS50011">
    <property type="entry name" value="PROTEIN_KINASE_DOM"/>
    <property type="match status" value="1"/>
</dbReference>
<evidence type="ECO:0000259" key="21">
    <source>
        <dbReference type="PROSITE" id="PS51473"/>
    </source>
</evidence>
<dbReference type="InterPro" id="IPR038408">
    <property type="entry name" value="GNK2_sf"/>
</dbReference>
<dbReference type="FunFam" id="3.30.200.20:FF:000142">
    <property type="entry name" value="Cysteine-rich receptor-like protein kinase 10"/>
    <property type="match status" value="1"/>
</dbReference>
<sequence>MAKILFTSVSLLIICQFVVVVVAQVTYVNKGCVGKDNGSKAGDTIRRQVNLVLLIIDLSSKASTLKFYNDTIVDPPYNVYGLYQCREDLSLDNCNRCIQDALDEIQNVCPSYFEAIVWYQECMLRYSNRSIFSKVETSPSYEESNTSHVSNYANFSSVLESSIDSLINYTASSTPLHIAASENMVTSTEKLYCFAQCTPDLDISGCGACLRRALTQVLNCCSEITEAMVFLPSCQLRYDNISFWMGDMPLAPPINQGHTMSPALGKNNKSSSKTGIIAAIVSATSIGLVLLGLGLWLRHYKKKRQQLSTQIFLGAPQGITCMVVPDPSNIDDIKSLESLHFDFKRIKAATSNFSIQNKLGQGGFGEVYKGKLPNGEVIAVKRLSKNSYQGISEFKNEVLLVAKLQHRNLVKLLGFCLLGKEQILIYEFLPNLSLDRFLYDQSKRESLVWETRFRIIVGVARGLLYLHEDSRLKIIHRDLKSSNILLDEAMNSKIADFGLAKLFDLNQKQGDTQRIAGTYGYMAPEYAMAGQFSVKSDVYSFGVIVLEIVSGQRNSFFHQQPNEGLLHRVSVTLLLVS</sequence>
<dbReference type="PANTHER" id="PTHR27002">
    <property type="entry name" value="RECEPTOR-LIKE SERINE/THREONINE-PROTEIN KINASE SD1-8"/>
    <property type="match status" value="1"/>
</dbReference>
<evidence type="ECO:0000256" key="19">
    <source>
        <dbReference type="SAM" id="SignalP"/>
    </source>
</evidence>
<feature type="domain" description="Protein kinase" evidence="20">
    <location>
        <begin position="353"/>
        <end position="577"/>
    </location>
</feature>
<dbReference type="CDD" id="cd23509">
    <property type="entry name" value="Gnk2-like"/>
    <property type="match status" value="2"/>
</dbReference>
<keyword evidence="16" id="KW-0325">Glycoprotein</keyword>
<dbReference type="EMBL" id="JBDFQZ010000006">
    <property type="protein sequence ID" value="KAK9714891.1"/>
    <property type="molecule type" value="Genomic_DNA"/>
</dbReference>
<evidence type="ECO:0000256" key="9">
    <source>
        <dbReference type="ARBA" id="ARBA00022737"/>
    </source>
</evidence>
<evidence type="ECO:0000256" key="14">
    <source>
        <dbReference type="ARBA" id="ARBA00023136"/>
    </source>
</evidence>
<keyword evidence="10 17" id="KW-0547">Nucleotide-binding</keyword>
<dbReference type="Gene3D" id="1.10.510.10">
    <property type="entry name" value="Transferase(Phosphotransferase) domain 1"/>
    <property type="match status" value="1"/>
</dbReference>
<feature type="chain" id="PRO_5043957190" description="Cysteine-rich receptor-like protein kinase 10" evidence="19">
    <location>
        <begin position="24"/>
        <end position="577"/>
    </location>
</feature>
<evidence type="ECO:0000256" key="18">
    <source>
        <dbReference type="SAM" id="Phobius"/>
    </source>
</evidence>
<evidence type="ECO:0000256" key="3">
    <source>
        <dbReference type="ARBA" id="ARBA00010217"/>
    </source>
</evidence>
<dbReference type="Pfam" id="PF01657">
    <property type="entry name" value="Stress-antifung"/>
    <property type="match status" value="2"/>
</dbReference>
<keyword evidence="23" id="KW-1185">Reference proteome</keyword>
<comment type="subcellular location">
    <subcellularLocation>
        <location evidence="1">Cell membrane</location>
        <topology evidence="1">Single-pass type I membrane protein</topology>
    </subcellularLocation>
</comment>
<comment type="similarity">
    <text evidence="3">In the C-terminal section; belongs to the protein kinase superfamily. Ser/Thr protein kinase family.</text>
</comment>
<dbReference type="AlphaFoldDB" id="A0AAW1K992"/>
<dbReference type="InterPro" id="IPR017441">
    <property type="entry name" value="Protein_kinase_ATP_BS"/>
</dbReference>
<evidence type="ECO:0000256" key="10">
    <source>
        <dbReference type="ARBA" id="ARBA00022741"/>
    </source>
</evidence>
<dbReference type="InterPro" id="IPR008271">
    <property type="entry name" value="Ser/Thr_kinase_AS"/>
</dbReference>
<keyword evidence="11" id="KW-0418">Kinase</keyword>
<dbReference type="GO" id="GO:0005886">
    <property type="term" value="C:plasma membrane"/>
    <property type="evidence" value="ECO:0007669"/>
    <property type="project" value="UniProtKB-SubCell"/>
</dbReference>
<evidence type="ECO:0000256" key="12">
    <source>
        <dbReference type="ARBA" id="ARBA00022840"/>
    </source>
</evidence>
<accession>A0AAW1K992</accession>
<name>A0AAW1K992_SAPOF</name>
<organism evidence="22 23">
    <name type="scientific">Saponaria officinalis</name>
    <name type="common">Common soapwort</name>
    <name type="synonym">Lychnis saponaria</name>
    <dbReference type="NCBI Taxonomy" id="3572"/>
    <lineage>
        <taxon>Eukaryota</taxon>
        <taxon>Viridiplantae</taxon>
        <taxon>Streptophyta</taxon>
        <taxon>Embryophyta</taxon>
        <taxon>Tracheophyta</taxon>
        <taxon>Spermatophyta</taxon>
        <taxon>Magnoliopsida</taxon>
        <taxon>eudicotyledons</taxon>
        <taxon>Gunneridae</taxon>
        <taxon>Pentapetalae</taxon>
        <taxon>Caryophyllales</taxon>
        <taxon>Caryophyllaceae</taxon>
        <taxon>Caryophylleae</taxon>
        <taxon>Saponaria</taxon>
    </lineage>
</organism>
<evidence type="ECO:0000256" key="13">
    <source>
        <dbReference type="ARBA" id="ARBA00022989"/>
    </source>
</evidence>
<evidence type="ECO:0000256" key="5">
    <source>
        <dbReference type="ARBA" id="ARBA00022527"/>
    </source>
</evidence>
<dbReference type="CDD" id="cd14066">
    <property type="entry name" value="STKc_IRAK"/>
    <property type="match status" value="1"/>
</dbReference>
<keyword evidence="9" id="KW-0677">Repeat</keyword>
<keyword evidence="14 18" id="KW-0472">Membrane</keyword>
<feature type="binding site" evidence="17">
    <location>
        <position position="381"/>
    </location>
    <ligand>
        <name>ATP</name>
        <dbReference type="ChEBI" id="CHEBI:30616"/>
    </ligand>
</feature>
<evidence type="ECO:0000256" key="15">
    <source>
        <dbReference type="ARBA" id="ARBA00023170"/>
    </source>
</evidence>
<evidence type="ECO:0000256" key="6">
    <source>
        <dbReference type="ARBA" id="ARBA00022679"/>
    </source>
</evidence>
<keyword evidence="15" id="KW-0675">Receptor</keyword>
<dbReference type="InterPro" id="IPR001245">
    <property type="entry name" value="Ser-Thr/Tyr_kinase_cat_dom"/>
</dbReference>
<feature type="domain" description="Gnk2-homologous" evidence="21">
    <location>
        <begin position="137"/>
        <end position="243"/>
    </location>
</feature>
<dbReference type="Pfam" id="PF07714">
    <property type="entry name" value="PK_Tyr_Ser-Thr"/>
    <property type="match status" value="1"/>
</dbReference>
<evidence type="ECO:0000256" key="2">
    <source>
        <dbReference type="ARBA" id="ARBA00008536"/>
    </source>
</evidence>
<evidence type="ECO:0000256" key="4">
    <source>
        <dbReference type="ARBA" id="ARBA00022475"/>
    </source>
</evidence>
<dbReference type="SMART" id="SM00220">
    <property type="entry name" value="S_TKc"/>
    <property type="match status" value="1"/>
</dbReference>
<evidence type="ECO:0000313" key="22">
    <source>
        <dbReference type="EMBL" id="KAK9714891.1"/>
    </source>
</evidence>
<keyword evidence="13 18" id="KW-1133">Transmembrane helix</keyword>
<keyword evidence="4" id="KW-1003">Cell membrane</keyword>
<keyword evidence="8 19" id="KW-0732">Signal</keyword>
<evidence type="ECO:0000256" key="8">
    <source>
        <dbReference type="ARBA" id="ARBA00022729"/>
    </source>
</evidence>
<comment type="caution">
    <text evidence="22">The sequence shown here is derived from an EMBL/GenBank/DDBJ whole genome shotgun (WGS) entry which is preliminary data.</text>
</comment>
<keyword evidence="5" id="KW-0723">Serine/threonine-protein kinase</keyword>
<dbReference type="PANTHER" id="PTHR27002:SF181">
    <property type="entry name" value="RECEPTOR-LIKE SERINE_THREONINE-PROTEIN KINASE"/>
    <property type="match status" value="1"/>
</dbReference>
<dbReference type="GO" id="GO:0005524">
    <property type="term" value="F:ATP binding"/>
    <property type="evidence" value="ECO:0007669"/>
    <property type="project" value="UniProtKB-UniRule"/>
</dbReference>
<dbReference type="PROSITE" id="PS00107">
    <property type="entry name" value="PROTEIN_KINASE_ATP"/>
    <property type="match status" value="1"/>
</dbReference>
<comment type="similarity">
    <text evidence="2">In the N-terminal section; belongs to the leguminous lectin family.</text>
</comment>
<dbReference type="Gene3D" id="3.30.430.20">
    <property type="entry name" value="Gnk2 domain, C-X8-C-X2-C motif"/>
    <property type="match status" value="2"/>
</dbReference>
<dbReference type="GO" id="GO:0004674">
    <property type="term" value="F:protein serine/threonine kinase activity"/>
    <property type="evidence" value="ECO:0007669"/>
    <property type="project" value="UniProtKB-KW"/>
</dbReference>
<feature type="transmembrane region" description="Helical" evidence="18">
    <location>
        <begin position="276"/>
        <end position="297"/>
    </location>
</feature>
<keyword evidence="7 18" id="KW-0812">Transmembrane</keyword>
<dbReference type="SUPFAM" id="SSF56112">
    <property type="entry name" value="Protein kinase-like (PK-like)"/>
    <property type="match status" value="1"/>
</dbReference>
<dbReference type="InterPro" id="IPR011009">
    <property type="entry name" value="Kinase-like_dom_sf"/>
</dbReference>
<feature type="signal peptide" evidence="19">
    <location>
        <begin position="1"/>
        <end position="23"/>
    </location>
</feature>
<dbReference type="GO" id="GO:0002229">
    <property type="term" value="P:defense response to oomycetes"/>
    <property type="evidence" value="ECO:0007669"/>
    <property type="project" value="UniProtKB-ARBA"/>
</dbReference>
<evidence type="ECO:0000256" key="1">
    <source>
        <dbReference type="ARBA" id="ARBA00004251"/>
    </source>
</evidence>
<feature type="domain" description="Gnk2-homologous" evidence="21">
    <location>
        <begin position="29"/>
        <end position="131"/>
    </location>
</feature>
<evidence type="ECO:0000256" key="11">
    <source>
        <dbReference type="ARBA" id="ARBA00022777"/>
    </source>
</evidence>
<gene>
    <name evidence="22" type="ORF">RND81_06G128300</name>
</gene>
<keyword evidence="12 17" id="KW-0067">ATP-binding</keyword>
<evidence type="ECO:0000259" key="20">
    <source>
        <dbReference type="PROSITE" id="PS50011"/>
    </source>
</evidence>
<proteinExistence type="inferred from homology"/>
<protein>
    <recommendedName>
        <fullName evidence="24">Cysteine-rich receptor-like protein kinase 10</fullName>
    </recommendedName>
</protein>
<dbReference type="Gene3D" id="3.30.200.20">
    <property type="entry name" value="Phosphorylase Kinase, domain 1"/>
    <property type="match status" value="1"/>
</dbReference>
<reference evidence="22" key="1">
    <citation type="submission" date="2024-03" db="EMBL/GenBank/DDBJ databases">
        <title>WGS assembly of Saponaria officinalis var. Norfolk2.</title>
        <authorList>
            <person name="Jenkins J."/>
            <person name="Shu S."/>
            <person name="Grimwood J."/>
            <person name="Barry K."/>
            <person name="Goodstein D."/>
            <person name="Schmutz J."/>
            <person name="Leebens-Mack J."/>
            <person name="Osbourn A."/>
        </authorList>
    </citation>
    <scope>NUCLEOTIDE SEQUENCE [LARGE SCALE GENOMIC DNA]</scope>
    <source>
        <strain evidence="22">JIC</strain>
    </source>
</reference>
<dbReference type="PROSITE" id="PS00108">
    <property type="entry name" value="PROTEIN_KINASE_ST"/>
    <property type="match status" value="1"/>
</dbReference>
<evidence type="ECO:0000256" key="16">
    <source>
        <dbReference type="ARBA" id="ARBA00023180"/>
    </source>
</evidence>
<dbReference type="FunFam" id="1.10.510.10:FF:000240">
    <property type="entry name" value="Lectin-domain containing receptor kinase A4.3"/>
    <property type="match status" value="1"/>
</dbReference>
<dbReference type="InterPro" id="IPR000719">
    <property type="entry name" value="Prot_kinase_dom"/>
</dbReference>
<dbReference type="PROSITE" id="PS51473">
    <property type="entry name" value="GNK2"/>
    <property type="match status" value="2"/>
</dbReference>